<proteinExistence type="predicted"/>
<dbReference type="Gene3D" id="3.90.1140.10">
    <property type="entry name" value="Cyclic phosphodiesterase"/>
    <property type="match status" value="1"/>
</dbReference>
<dbReference type="SUPFAM" id="SSF55144">
    <property type="entry name" value="LigT-like"/>
    <property type="match status" value="1"/>
</dbReference>
<protein>
    <submittedName>
        <fullName evidence="2">2'-5' RNA ligase family protein</fullName>
    </submittedName>
</protein>
<dbReference type="InterPro" id="IPR009097">
    <property type="entry name" value="Cyclic_Pdiesterase"/>
</dbReference>
<dbReference type="AlphaFoldDB" id="A0A7X1F9B1"/>
<dbReference type="Proteomes" id="UP000520156">
    <property type="component" value="Unassembled WGS sequence"/>
</dbReference>
<keyword evidence="3" id="KW-1185">Reference proteome</keyword>
<keyword evidence="2" id="KW-0436">Ligase</keyword>
<feature type="region of interest" description="Disordered" evidence="1">
    <location>
        <begin position="1"/>
        <end position="23"/>
    </location>
</feature>
<accession>A0A7X1F9B1</accession>
<evidence type="ECO:0000256" key="1">
    <source>
        <dbReference type="SAM" id="MobiDB-lite"/>
    </source>
</evidence>
<sequence>MVRDPPGSRRAVSEPPAGPDRAPLIVTATLPTDLFAWADGLRRAHYPAERNVLPAHVTLFHALPPSVGPELTRLLARLCGDHGPVPAEVCGLHDLGRGTAIALVSPGLLSLRERIAEHCHGLLTAQDQGVPRLHVTIQNKVTPAAARALQEQVRGAVPHRRFAFAGLALHRYRGGPWEGVGHWSFRGKRGG</sequence>
<reference evidence="2 3" key="1">
    <citation type="submission" date="2020-08" db="EMBL/GenBank/DDBJ databases">
        <title>The genome sequence of Novosphingobium flavum 4Y4.</title>
        <authorList>
            <person name="Liu Y."/>
        </authorList>
    </citation>
    <scope>NUCLEOTIDE SEQUENCE [LARGE SCALE GENOMIC DNA]</scope>
    <source>
        <strain evidence="2 3">4Y4</strain>
    </source>
</reference>
<organism evidence="2 3">
    <name type="scientific">Novosphingobium aerophilum</name>
    <dbReference type="NCBI Taxonomy" id="2839843"/>
    <lineage>
        <taxon>Bacteria</taxon>
        <taxon>Pseudomonadati</taxon>
        <taxon>Pseudomonadota</taxon>
        <taxon>Alphaproteobacteria</taxon>
        <taxon>Sphingomonadales</taxon>
        <taxon>Sphingomonadaceae</taxon>
        <taxon>Novosphingobium</taxon>
    </lineage>
</organism>
<dbReference type="Pfam" id="PF13563">
    <property type="entry name" value="2_5_RNA_ligase2"/>
    <property type="match status" value="1"/>
</dbReference>
<evidence type="ECO:0000313" key="2">
    <source>
        <dbReference type="EMBL" id="MBC2652808.1"/>
    </source>
</evidence>
<dbReference type="EMBL" id="JACLAU010000027">
    <property type="protein sequence ID" value="MBC2652808.1"/>
    <property type="molecule type" value="Genomic_DNA"/>
</dbReference>
<gene>
    <name evidence="2" type="ORF">H7F49_14000</name>
</gene>
<comment type="caution">
    <text evidence="2">The sequence shown here is derived from an EMBL/GenBank/DDBJ whole genome shotgun (WGS) entry which is preliminary data.</text>
</comment>
<dbReference type="GO" id="GO:0016874">
    <property type="term" value="F:ligase activity"/>
    <property type="evidence" value="ECO:0007669"/>
    <property type="project" value="UniProtKB-KW"/>
</dbReference>
<name>A0A7X1F9B1_9SPHN</name>
<evidence type="ECO:0000313" key="3">
    <source>
        <dbReference type="Proteomes" id="UP000520156"/>
    </source>
</evidence>